<dbReference type="PROSITE" id="PS00652">
    <property type="entry name" value="TNFR_NGFR_1"/>
    <property type="match status" value="1"/>
</dbReference>
<name>A0A1A7ZDC0_NOTFU</name>
<reference evidence="6" key="2">
    <citation type="submission" date="2016-06" db="EMBL/GenBank/DDBJ databases">
        <title>The genome of a short-lived fish provides insights into sex chromosome evolution and the genetic control of aging.</title>
        <authorList>
            <person name="Reichwald K."/>
            <person name="Felder M."/>
            <person name="Petzold A."/>
            <person name="Koch P."/>
            <person name="Groth M."/>
            <person name="Platzer M."/>
        </authorList>
    </citation>
    <scope>NUCLEOTIDE SEQUENCE</scope>
    <source>
        <tissue evidence="6">Brain</tissue>
    </source>
</reference>
<keyword evidence="3" id="KW-1133">Transmembrane helix</keyword>
<protein>
    <recommendedName>
        <fullName evidence="5">TNFR-Cys domain-containing protein</fullName>
    </recommendedName>
</protein>
<reference evidence="6" key="1">
    <citation type="submission" date="2016-05" db="EMBL/GenBank/DDBJ databases">
        <authorList>
            <person name="Lavstsen T."/>
            <person name="Jespersen J.S."/>
        </authorList>
    </citation>
    <scope>NUCLEOTIDE SEQUENCE</scope>
    <source>
        <tissue evidence="6">Brain</tissue>
    </source>
</reference>
<evidence type="ECO:0000256" key="1">
    <source>
        <dbReference type="PROSITE-ProRule" id="PRU00206"/>
    </source>
</evidence>
<feature type="region of interest" description="Disordered" evidence="2">
    <location>
        <begin position="120"/>
        <end position="159"/>
    </location>
</feature>
<comment type="caution">
    <text evidence="1">Lacks conserved residue(s) required for the propagation of feature annotation.</text>
</comment>
<keyword evidence="4" id="KW-0732">Signal</keyword>
<evidence type="ECO:0000313" key="6">
    <source>
        <dbReference type="EMBL" id="SBP40306.1"/>
    </source>
</evidence>
<dbReference type="EMBL" id="HADY01001821">
    <property type="protein sequence ID" value="SBP40306.1"/>
    <property type="molecule type" value="Transcribed_RNA"/>
</dbReference>
<dbReference type="OrthoDB" id="10031141at2759"/>
<evidence type="ECO:0000259" key="5">
    <source>
        <dbReference type="PROSITE" id="PS50050"/>
    </source>
</evidence>
<dbReference type="Gene3D" id="2.10.50.10">
    <property type="entry name" value="Tumor Necrosis Factor Receptor, subunit A, domain 2"/>
    <property type="match status" value="1"/>
</dbReference>
<feature type="compositionally biased region" description="Polar residues" evidence="2">
    <location>
        <begin position="226"/>
        <end position="238"/>
    </location>
</feature>
<feature type="signal peptide" evidence="4">
    <location>
        <begin position="1"/>
        <end position="20"/>
    </location>
</feature>
<feature type="domain" description="TNFR-Cys" evidence="5">
    <location>
        <begin position="50"/>
        <end position="93"/>
    </location>
</feature>
<evidence type="ECO:0000256" key="2">
    <source>
        <dbReference type="SAM" id="MobiDB-lite"/>
    </source>
</evidence>
<dbReference type="CDD" id="cd00185">
    <property type="entry name" value="TNFRSF"/>
    <property type="match status" value="1"/>
</dbReference>
<dbReference type="SUPFAM" id="SSF57586">
    <property type="entry name" value="TNF receptor-like"/>
    <property type="match status" value="2"/>
</dbReference>
<feature type="compositionally biased region" description="Basic and acidic residues" evidence="2">
    <location>
        <begin position="317"/>
        <end position="332"/>
    </location>
</feature>
<feature type="compositionally biased region" description="Polar residues" evidence="2">
    <location>
        <begin position="150"/>
        <end position="159"/>
    </location>
</feature>
<feature type="region of interest" description="Disordered" evidence="2">
    <location>
        <begin position="265"/>
        <end position="332"/>
    </location>
</feature>
<organism evidence="6">
    <name type="scientific">Nothobranchius furzeri</name>
    <name type="common">Turquoise killifish</name>
    <dbReference type="NCBI Taxonomy" id="105023"/>
    <lineage>
        <taxon>Eukaryota</taxon>
        <taxon>Metazoa</taxon>
        <taxon>Chordata</taxon>
        <taxon>Craniata</taxon>
        <taxon>Vertebrata</taxon>
        <taxon>Euteleostomi</taxon>
        <taxon>Actinopterygii</taxon>
        <taxon>Neopterygii</taxon>
        <taxon>Teleostei</taxon>
        <taxon>Neoteleostei</taxon>
        <taxon>Acanthomorphata</taxon>
        <taxon>Ovalentaria</taxon>
        <taxon>Atherinomorphae</taxon>
        <taxon>Cyprinodontiformes</taxon>
        <taxon>Nothobranchiidae</taxon>
        <taxon>Nothobranchius</taxon>
    </lineage>
</organism>
<feature type="chain" id="PRO_5008364473" description="TNFR-Cys domain-containing protein" evidence="4">
    <location>
        <begin position="21"/>
        <end position="332"/>
    </location>
</feature>
<evidence type="ECO:0000256" key="3">
    <source>
        <dbReference type="SAM" id="Phobius"/>
    </source>
</evidence>
<dbReference type="InterPro" id="IPR001368">
    <property type="entry name" value="TNFR/NGFR_Cys_rich_reg"/>
</dbReference>
<keyword evidence="1" id="KW-1015">Disulfide bond</keyword>
<feature type="region of interest" description="Disordered" evidence="2">
    <location>
        <begin position="208"/>
        <end position="240"/>
    </location>
</feature>
<feature type="transmembrane region" description="Helical" evidence="3">
    <location>
        <begin position="162"/>
        <end position="183"/>
    </location>
</feature>
<feature type="disulfide bond" evidence="1">
    <location>
        <begin position="51"/>
        <end position="66"/>
    </location>
</feature>
<evidence type="ECO:0000256" key="4">
    <source>
        <dbReference type="SAM" id="SignalP"/>
    </source>
</evidence>
<dbReference type="SMART" id="SM00208">
    <property type="entry name" value="TNFR"/>
    <property type="match status" value="1"/>
</dbReference>
<keyword evidence="3" id="KW-0472">Membrane</keyword>
<dbReference type="PROSITE" id="PS50050">
    <property type="entry name" value="TNFR_NGFR_2"/>
    <property type="match status" value="1"/>
</dbReference>
<gene>
    <name evidence="6" type="primary">Nfu_g_1_001223</name>
</gene>
<dbReference type="KEGG" id="nfu:107379447"/>
<feature type="compositionally biased region" description="Basic and acidic residues" evidence="2">
    <location>
        <begin position="270"/>
        <end position="287"/>
    </location>
</feature>
<accession>A0A1A7ZDC0</accession>
<sequence>MGLVQYFWVVISALLTLTSPMPPRSFMDGDRMCTECPAGEYFRSCNACTPCSDGSYTTDWNREEHCHTCFRDCSPENHLRVVQNCTSKTPLLCECESGFRCTDTVPLSSNCRQCEQEQHPNATASSGNDKPIPPPGQTEPCRYPRCGRQPESTKSSSNPKGALLAAILIPVVLIGCVALAILFCIHRPRDETCFRQTIAKLCNEEGQDASHRSNESTHPFPGDSFSAKQQPSPLSASSLGPVHVHNPGTVIFSLLSQFTGQVGPTMLGGKRAERASNKEEDDKDRPVFHPTSSPSIHLSEEERSGEIDNIFFPSQEQGKDCHVSKEEGCDDL</sequence>
<dbReference type="AlphaFoldDB" id="A0A1A7ZDC0"/>
<keyword evidence="3" id="KW-0812">Transmembrane</keyword>
<proteinExistence type="predicted"/>
<dbReference type="OMA" id="EQGKDCH"/>
<feature type="repeat" description="TNFR-Cys" evidence="1">
    <location>
        <begin position="50"/>
        <end position="93"/>
    </location>
</feature>